<keyword evidence="1" id="KW-1133">Transmembrane helix</keyword>
<evidence type="ECO:0000256" key="1">
    <source>
        <dbReference type="SAM" id="Phobius"/>
    </source>
</evidence>
<dbReference type="GO" id="GO:0016020">
    <property type="term" value="C:membrane"/>
    <property type="evidence" value="ECO:0007669"/>
    <property type="project" value="InterPro"/>
</dbReference>
<protein>
    <submittedName>
        <fullName evidence="2">YggT family protein</fullName>
    </submittedName>
</protein>
<dbReference type="InterPro" id="IPR003425">
    <property type="entry name" value="CCB3/YggT"/>
</dbReference>
<dbReference type="Pfam" id="PF02325">
    <property type="entry name" value="CCB3_YggT"/>
    <property type="match status" value="1"/>
</dbReference>
<reference evidence="2 3" key="1">
    <citation type="submission" date="2020-05" db="EMBL/GenBank/DDBJ databases">
        <title>Nakamurella sp. DB0629 isolated from air conditioner.</title>
        <authorList>
            <person name="Kim D.H."/>
            <person name="Kim D.-U."/>
        </authorList>
    </citation>
    <scope>NUCLEOTIDE SEQUENCE [LARGE SCALE GENOMIC DNA]</scope>
    <source>
        <strain evidence="2 3">DB0629</strain>
    </source>
</reference>
<sequence>MNIFWQLLYLALWLLRWVLLARIVFDVVRIFAKTWRPSGAAAVLLEMLYAITDPPIRLLRRIIPPIRIGGVGFDLSVMVLLIVLLIAMPIVAGAAVRSL</sequence>
<name>A0A849AC72_9ACTN</name>
<evidence type="ECO:0000313" key="2">
    <source>
        <dbReference type="EMBL" id="NNG37196.1"/>
    </source>
</evidence>
<dbReference type="EMBL" id="JABEND010000011">
    <property type="protein sequence ID" value="NNG37196.1"/>
    <property type="molecule type" value="Genomic_DNA"/>
</dbReference>
<gene>
    <name evidence="2" type="ORF">HKD39_16090</name>
</gene>
<dbReference type="RefSeq" id="WP_171200900.1">
    <property type="nucleotide sequence ID" value="NZ_JABEND010000011.1"/>
</dbReference>
<feature type="transmembrane region" description="Helical" evidence="1">
    <location>
        <begin position="71"/>
        <end position="96"/>
    </location>
</feature>
<keyword evidence="1" id="KW-0812">Transmembrane</keyword>
<dbReference type="Proteomes" id="UP000562984">
    <property type="component" value="Unassembled WGS sequence"/>
</dbReference>
<dbReference type="AlphaFoldDB" id="A0A849AC72"/>
<keyword evidence="1" id="KW-0472">Membrane</keyword>
<proteinExistence type="predicted"/>
<accession>A0A849AC72</accession>
<keyword evidence="3" id="KW-1185">Reference proteome</keyword>
<comment type="caution">
    <text evidence="2">The sequence shown here is derived from an EMBL/GenBank/DDBJ whole genome shotgun (WGS) entry which is preliminary data.</text>
</comment>
<organism evidence="2 3">
    <name type="scientific">Nakamurella aerolata</name>
    <dbReference type="NCBI Taxonomy" id="1656892"/>
    <lineage>
        <taxon>Bacteria</taxon>
        <taxon>Bacillati</taxon>
        <taxon>Actinomycetota</taxon>
        <taxon>Actinomycetes</taxon>
        <taxon>Nakamurellales</taxon>
        <taxon>Nakamurellaceae</taxon>
        <taxon>Nakamurella</taxon>
    </lineage>
</organism>
<evidence type="ECO:0000313" key="3">
    <source>
        <dbReference type="Proteomes" id="UP000562984"/>
    </source>
</evidence>